<reference evidence="4 5" key="1">
    <citation type="submission" date="2021-08" db="EMBL/GenBank/DDBJ databases">
        <title>Draft Genome Sequence of Phanerochaete sordida strain YK-624.</title>
        <authorList>
            <person name="Mori T."/>
            <person name="Dohra H."/>
            <person name="Suzuki T."/>
            <person name="Kawagishi H."/>
            <person name="Hirai H."/>
        </authorList>
    </citation>
    <scope>NUCLEOTIDE SEQUENCE [LARGE SCALE GENOMIC DNA]</scope>
    <source>
        <strain evidence="4 5">YK-624</strain>
    </source>
</reference>
<keyword evidence="2" id="KW-1133">Transmembrane helix</keyword>
<evidence type="ECO:0000256" key="2">
    <source>
        <dbReference type="SAM" id="Phobius"/>
    </source>
</evidence>
<feature type="compositionally biased region" description="Low complexity" evidence="1">
    <location>
        <begin position="267"/>
        <end position="280"/>
    </location>
</feature>
<feature type="transmembrane region" description="Helical" evidence="2">
    <location>
        <begin position="57"/>
        <end position="75"/>
    </location>
</feature>
<dbReference type="AlphaFoldDB" id="A0A9P3GM50"/>
<proteinExistence type="predicted"/>
<evidence type="ECO:0000313" key="4">
    <source>
        <dbReference type="EMBL" id="GJE95974.1"/>
    </source>
</evidence>
<organism evidence="4 5">
    <name type="scientific">Phanerochaete sordida</name>
    <dbReference type="NCBI Taxonomy" id="48140"/>
    <lineage>
        <taxon>Eukaryota</taxon>
        <taxon>Fungi</taxon>
        <taxon>Dikarya</taxon>
        <taxon>Basidiomycota</taxon>
        <taxon>Agaricomycotina</taxon>
        <taxon>Agaricomycetes</taxon>
        <taxon>Polyporales</taxon>
        <taxon>Phanerochaetaceae</taxon>
        <taxon>Phanerochaete</taxon>
    </lineage>
</organism>
<dbReference type="OrthoDB" id="3350812at2759"/>
<feature type="transmembrane region" description="Helical" evidence="2">
    <location>
        <begin position="182"/>
        <end position="205"/>
    </location>
</feature>
<evidence type="ECO:0000313" key="5">
    <source>
        <dbReference type="Proteomes" id="UP000703269"/>
    </source>
</evidence>
<evidence type="ECO:0000259" key="3">
    <source>
        <dbReference type="Pfam" id="PF20151"/>
    </source>
</evidence>
<keyword evidence="2" id="KW-0472">Membrane</keyword>
<feature type="transmembrane region" description="Helical" evidence="2">
    <location>
        <begin position="87"/>
        <end position="110"/>
    </location>
</feature>
<keyword evidence="2" id="KW-0812">Transmembrane</keyword>
<feature type="domain" description="DUF6533" evidence="3">
    <location>
        <begin position="2"/>
        <end position="32"/>
    </location>
</feature>
<feature type="transmembrane region" description="Helical" evidence="2">
    <location>
        <begin position="21"/>
        <end position="42"/>
    </location>
</feature>
<evidence type="ECO:0000256" key="1">
    <source>
        <dbReference type="SAM" id="MobiDB-lite"/>
    </source>
</evidence>
<feature type="region of interest" description="Disordered" evidence="1">
    <location>
        <begin position="262"/>
        <end position="287"/>
    </location>
</feature>
<dbReference type="Proteomes" id="UP000703269">
    <property type="component" value="Unassembled WGS sequence"/>
</dbReference>
<accession>A0A9P3GM50</accession>
<keyword evidence="5" id="KW-1185">Reference proteome</keyword>
<dbReference type="EMBL" id="BPQB01000054">
    <property type="protein sequence ID" value="GJE95974.1"/>
    <property type="molecule type" value="Genomic_DNA"/>
</dbReference>
<dbReference type="Pfam" id="PF20151">
    <property type="entry name" value="DUF6533"/>
    <property type="match status" value="1"/>
</dbReference>
<dbReference type="InterPro" id="IPR045340">
    <property type="entry name" value="DUF6533"/>
</dbReference>
<comment type="caution">
    <text evidence="4">The sequence shown here is derived from an EMBL/GenBank/DDBJ whole genome shotgun (WGS) entry which is preliminary data.</text>
</comment>
<name>A0A9P3GM50_9APHY</name>
<sequence length="287" mass="32136">MLTLGREVDLIWRSPWSPVKVFFLVTRYTPFFELAFLLWPLVTTGITPRECHLDYQLIGWTNITGIFFAEIILMLRTWAVFARRRSVGIFLIVWTIATWVPNLVTVGMFLQSLRYGPLPAFEDVRGVGCHVIAGSSILWVSWLMIMVSEAPVLAMMAYVTVKNYRMSKSSDLFNTVFRDGTIFYLYLFAFSTANVVVVLTTPPGLVNLLTITERMVHSILTSRIILSLRALGAQGHLGWSTFSADARSTSGELEYARRGEDYDDASARGGASAAESVAGGEIQRREA</sequence>
<feature type="transmembrane region" description="Helical" evidence="2">
    <location>
        <begin position="137"/>
        <end position="161"/>
    </location>
</feature>
<gene>
    <name evidence="4" type="ORF">PsYK624_121670</name>
</gene>
<protein>
    <recommendedName>
        <fullName evidence="3">DUF6533 domain-containing protein</fullName>
    </recommendedName>
</protein>